<dbReference type="PANTHER" id="PTHR30451">
    <property type="entry name" value="OUTER MEMBRANE USHER PROTEIN"/>
    <property type="match status" value="1"/>
</dbReference>
<name>W1WIF2_ECOLX</name>
<evidence type="ECO:0000256" key="6">
    <source>
        <dbReference type="ARBA" id="ARBA00023136"/>
    </source>
</evidence>
<keyword evidence="6" id="KW-0472">Membrane</keyword>
<dbReference type="Pfam" id="PF13954">
    <property type="entry name" value="PapC_N"/>
    <property type="match status" value="1"/>
</dbReference>
<reference evidence="9 10" key="1">
    <citation type="submission" date="2013-12" db="EMBL/GenBank/DDBJ databases">
        <title>A Varibaculum cambriense genome reconstructed from a premature infant gut community with otherwise low bacterial novelty that shifts toward anaerobic metabolism during the third week of life.</title>
        <authorList>
            <person name="Brown C.T."/>
            <person name="Sharon I."/>
            <person name="Thomas B.C."/>
            <person name="Castelle C.J."/>
            <person name="Morowitz M.J."/>
            <person name="Banfield J.F."/>
        </authorList>
    </citation>
    <scope>NUCLEOTIDE SEQUENCE [LARGE SCALE GENOMIC DNA]</scope>
    <source>
        <strain evidence="10">DORA_A_5_14_21</strain>
    </source>
</reference>
<keyword evidence="4" id="KW-0812">Transmembrane</keyword>
<keyword evidence="3" id="KW-0813">Transport</keyword>
<evidence type="ECO:0000256" key="5">
    <source>
        <dbReference type="ARBA" id="ARBA00022729"/>
    </source>
</evidence>
<evidence type="ECO:0000313" key="10">
    <source>
        <dbReference type="Proteomes" id="UP000018853"/>
    </source>
</evidence>
<accession>W1WIF2</accession>
<evidence type="ECO:0000256" key="2">
    <source>
        <dbReference type="ARBA" id="ARBA00008064"/>
    </source>
</evidence>
<dbReference type="Proteomes" id="UP000018853">
    <property type="component" value="Unassembled WGS sequence"/>
</dbReference>
<proteinExistence type="inferred from homology"/>
<dbReference type="GO" id="GO:0009297">
    <property type="term" value="P:pilus assembly"/>
    <property type="evidence" value="ECO:0007669"/>
    <property type="project" value="InterPro"/>
</dbReference>
<sequence>MPLYKVFKTTRSRKQNVNKKTTTNYHYPFTHIATFCALLYSSSALSAEHVEYDNTFLMGRDASNIDLSRYSEGNPTLPGLYDVSVYINDQPVTNQSIAFVTVEGKKNAQACLTLKNLLQFHINQPDINAANA</sequence>
<organism evidence="9 10">
    <name type="scientific">Escherichia coli DORA_A_5_14_21</name>
    <dbReference type="NCBI Taxonomy" id="1403943"/>
    <lineage>
        <taxon>Bacteria</taxon>
        <taxon>Pseudomonadati</taxon>
        <taxon>Pseudomonadota</taxon>
        <taxon>Gammaproteobacteria</taxon>
        <taxon>Enterobacterales</taxon>
        <taxon>Enterobacteriaceae</taxon>
        <taxon>Escherichia</taxon>
    </lineage>
</organism>
<keyword evidence="5" id="KW-0732">Signal</keyword>
<evidence type="ECO:0000256" key="1">
    <source>
        <dbReference type="ARBA" id="ARBA00004571"/>
    </source>
</evidence>
<feature type="domain" description="PapC N-terminal" evidence="8">
    <location>
        <begin position="51"/>
        <end position="129"/>
    </location>
</feature>
<dbReference type="GO" id="GO:0009279">
    <property type="term" value="C:cell outer membrane"/>
    <property type="evidence" value="ECO:0007669"/>
    <property type="project" value="UniProtKB-SubCell"/>
</dbReference>
<dbReference type="Gene3D" id="3.10.20.410">
    <property type="match status" value="1"/>
</dbReference>
<feature type="non-terminal residue" evidence="9">
    <location>
        <position position="132"/>
    </location>
</feature>
<dbReference type="InterPro" id="IPR025885">
    <property type="entry name" value="PapC_N"/>
</dbReference>
<comment type="caution">
    <text evidence="9">The sequence shown here is derived from an EMBL/GenBank/DDBJ whole genome shotgun (WGS) entry which is preliminary data.</text>
</comment>
<dbReference type="AlphaFoldDB" id="W1WIF2"/>
<evidence type="ECO:0000256" key="3">
    <source>
        <dbReference type="ARBA" id="ARBA00022448"/>
    </source>
</evidence>
<evidence type="ECO:0000256" key="4">
    <source>
        <dbReference type="ARBA" id="ARBA00022692"/>
    </source>
</evidence>
<dbReference type="InterPro" id="IPR037224">
    <property type="entry name" value="PapC_N_sf"/>
</dbReference>
<dbReference type="EMBL" id="AZLZ01002288">
    <property type="protein sequence ID" value="ETJ16199.1"/>
    <property type="molecule type" value="Genomic_DNA"/>
</dbReference>
<dbReference type="PANTHER" id="PTHR30451:SF3">
    <property type="entry name" value="OUTER MEMBRANE USHER PROTEIN HTRE-RELATED"/>
    <property type="match status" value="1"/>
</dbReference>
<evidence type="ECO:0000259" key="8">
    <source>
        <dbReference type="Pfam" id="PF13954"/>
    </source>
</evidence>
<dbReference type="GO" id="GO:0015473">
    <property type="term" value="F:fimbrial usher porin activity"/>
    <property type="evidence" value="ECO:0007669"/>
    <property type="project" value="InterPro"/>
</dbReference>
<evidence type="ECO:0000256" key="7">
    <source>
        <dbReference type="ARBA" id="ARBA00023237"/>
    </source>
</evidence>
<dbReference type="InterPro" id="IPR000015">
    <property type="entry name" value="Fimb_usher"/>
</dbReference>
<gene>
    <name evidence="9" type="ORF">Q609_ECAC02288G0002</name>
</gene>
<comment type="similarity">
    <text evidence="2">Belongs to the fimbrial export usher family.</text>
</comment>
<dbReference type="SUPFAM" id="SSF141729">
    <property type="entry name" value="FimD N-terminal domain-like"/>
    <property type="match status" value="1"/>
</dbReference>
<keyword evidence="7" id="KW-0998">Cell outer membrane</keyword>
<evidence type="ECO:0000313" key="9">
    <source>
        <dbReference type="EMBL" id="ETJ16199.1"/>
    </source>
</evidence>
<comment type="subcellular location">
    <subcellularLocation>
        <location evidence="1">Cell outer membrane</location>
        <topology evidence="1">Multi-pass membrane protein</topology>
    </subcellularLocation>
</comment>
<protein>
    <submittedName>
        <fullName evidence="9">Outer membrane usher protein htrE</fullName>
    </submittedName>
</protein>